<dbReference type="RefSeq" id="WP_019402222.1">
    <property type="nucleotide sequence ID" value="NZ_JACIEN010000010.1"/>
</dbReference>
<evidence type="ECO:0000256" key="1">
    <source>
        <dbReference type="SAM" id="SignalP"/>
    </source>
</evidence>
<dbReference type="EMBL" id="JACIEN010000010">
    <property type="protein sequence ID" value="MBB4019958.1"/>
    <property type="molecule type" value="Genomic_DNA"/>
</dbReference>
<feature type="chain" id="PRO_5033028699" description="Lipoprotein" evidence="1">
    <location>
        <begin position="19"/>
        <end position="65"/>
    </location>
</feature>
<comment type="caution">
    <text evidence="2">The sequence shown here is derived from an EMBL/GenBank/DDBJ whole genome shotgun (WGS) entry which is preliminary data.</text>
</comment>
<dbReference type="AlphaFoldDB" id="A0A840C8N8"/>
<organism evidence="2 3">
    <name type="scientific">Chelatococcus caeni</name>
    <dbReference type="NCBI Taxonomy" id="1348468"/>
    <lineage>
        <taxon>Bacteria</taxon>
        <taxon>Pseudomonadati</taxon>
        <taxon>Pseudomonadota</taxon>
        <taxon>Alphaproteobacteria</taxon>
        <taxon>Hyphomicrobiales</taxon>
        <taxon>Chelatococcaceae</taxon>
        <taxon>Chelatococcus</taxon>
    </lineage>
</organism>
<evidence type="ECO:0000313" key="3">
    <source>
        <dbReference type="Proteomes" id="UP000577362"/>
    </source>
</evidence>
<keyword evidence="1" id="KW-0732">Signal</keyword>
<accession>A0A840C8N8</accession>
<keyword evidence="3" id="KW-1185">Reference proteome</keyword>
<evidence type="ECO:0008006" key="4">
    <source>
        <dbReference type="Google" id="ProtNLM"/>
    </source>
</evidence>
<gene>
    <name evidence="2" type="ORF">GGR16_005019</name>
</gene>
<dbReference type="PROSITE" id="PS51257">
    <property type="entry name" value="PROKAR_LIPOPROTEIN"/>
    <property type="match status" value="1"/>
</dbReference>
<feature type="signal peptide" evidence="1">
    <location>
        <begin position="1"/>
        <end position="18"/>
    </location>
</feature>
<protein>
    <recommendedName>
        <fullName evidence="4">Lipoprotein</fullName>
    </recommendedName>
</protein>
<sequence>MPRFVVALAATGFALTLAACNLSRSGVDGDIPSGTPKYVEDQLMQTPLPRDDRFGGDVLGNGRGY</sequence>
<name>A0A840C8N8_9HYPH</name>
<dbReference type="Proteomes" id="UP000577362">
    <property type="component" value="Unassembled WGS sequence"/>
</dbReference>
<evidence type="ECO:0000313" key="2">
    <source>
        <dbReference type="EMBL" id="MBB4019958.1"/>
    </source>
</evidence>
<proteinExistence type="predicted"/>
<reference evidence="2 3" key="1">
    <citation type="submission" date="2020-08" db="EMBL/GenBank/DDBJ databases">
        <title>Genomic Encyclopedia of Type Strains, Phase IV (KMG-IV): sequencing the most valuable type-strain genomes for metagenomic binning, comparative biology and taxonomic classification.</title>
        <authorList>
            <person name="Goeker M."/>
        </authorList>
    </citation>
    <scope>NUCLEOTIDE SEQUENCE [LARGE SCALE GENOMIC DNA]</scope>
    <source>
        <strain evidence="2 3">DSM 103737</strain>
    </source>
</reference>